<dbReference type="EMBL" id="CP025198">
    <property type="protein sequence ID" value="AXE39942.1"/>
    <property type="molecule type" value="Genomic_DNA"/>
</dbReference>
<dbReference type="RefSeq" id="WP_114045740.1">
    <property type="nucleotide sequence ID" value="NZ_CP025198.1"/>
</dbReference>
<protein>
    <submittedName>
        <fullName evidence="1">Uncharacterized protein</fullName>
    </submittedName>
</protein>
<dbReference type="Proteomes" id="UP000251995">
    <property type="component" value="Chromosome"/>
</dbReference>
<sequence length="164" mass="17748">MGTVVAIGALLLVGIAITYIRQAMTRGLNKHVFDRRGNREGQQITKTDLLIHSTAPAQALWPHIASKVTTRPEPHAAVGDLYEVSRGEDRILSRFGNKLKDSFTALVHTTANGGGTDVLVQISKWTVSDGVVANINRMQRLREEVLAAVRAADPSATAQEIDSP</sequence>
<keyword evidence="2" id="KW-1185">Reference proteome</keyword>
<reference evidence="1 2" key="1">
    <citation type="submission" date="2017-12" db="EMBL/GenBank/DDBJ databases">
        <title>The whole genome sequence of the Acidipropionibacterium virtanenii sp. nov. type strain JS278.</title>
        <authorList>
            <person name="Laine P."/>
            <person name="Deptula P."/>
            <person name="Varmanen P."/>
            <person name="Auvinen P."/>
        </authorList>
    </citation>
    <scope>NUCLEOTIDE SEQUENCE [LARGE SCALE GENOMIC DNA]</scope>
    <source>
        <strain evidence="1 2">JS278</strain>
    </source>
</reference>
<evidence type="ECO:0000313" key="1">
    <source>
        <dbReference type="EMBL" id="AXE39942.1"/>
    </source>
</evidence>
<proteinExistence type="predicted"/>
<dbReference type="AlphaFoldDB" id="A0A344UXE4"/>
<evidence type="ECO:0000313" key="2">
    <source>
        <dbReference type="Proteomes" id="UP000251995"/>
    </source>
</evidence>
<organism evidence="1 2">
    <name type="scientific">Acidipropionibacterium virtanenii</name>
    <dbReference type="NCBI Taxonomy" id="2057246"/>
    <lineage>
        <taxon>Bacteria</taxon>
        <taxon>Bacillati</taxon>
        <taxon>Actinomycetota</taxon>
        <taxon>Actinomycetes</taxon>
        <taxon>Propionibacteriales</taxon>
        <taxon>Propionibacteriaceae</taxon>
        <taxon>Acidipropionibacterium</taxon>
    </lineage>
</organism>
<name>A0A344UXE4_9ACTN</name>
<dbReference type="KEGG" id="acij:JS278_02807"/>
<gene>
    <name evidence="1" type="ORF">JS278_02807</name>
</gene>
<accession>A0A344UXE4</accession>